<dbReference type="AlphaFoldDB" id="A0A1H9I2E1"/>
<dbReference type="Pfam" id="PF05164">
    <property type="entry name" value="ZapA"/>
    <property type="match status" value="1"/>
</dbReference>
<dbReference type="EMBL" id="FOFU01000008">
    <property type="protein sequence ID" value="SEQ68703.1"/>
    <property type="molecule type" value="Genomic_DNA"/>
</dbReference>
<dbReference type="InterPro" id="IPR036192">
    <property type="entry name" value="Cell_div_ZapA-like_sf"/>
</dbReference>
<dbReference type="eggNOG" id="COG3027">
    <property type="taxonomic scope" value="Bacteria"/>
</dbReference>
<organism evidence="1 2">
    <name type="scientific">Treponema bryantii</name>
    <dbReference type="NCBI Taxonomy" id="163"/>
    <lineage>
        <taxon>Bacteria</taxon>
        <taxon>Pseudomonadati</taxon>
        <taxon>Spirochaetota</taxon>
        <taxon>Spirochaetia</taxon>
        <taxon>Spirochaetales</taxon>
        <taxon>Treponemataceae</taxon>
        <taxon>Treponema</taxon>
    </lineage>
</organism>
<dbReference type="InterPro" id="IPR007838">
    <property type="entry name" value="Cell_div_ZapA-like"/>
</dbReference>
<dbReference type="Proteomes" id="UP000182360">
    <property type="component" value="Unassembled WGS sequence"/>
</dbReference>
<keyword evidence="2" id="KW-1185">Reference proteome</keyword>
<proteinExistence type="predicted"/>
<dbReference type="GO" id="GO:0051301">
    <property type="term" value="P:cell division"/>
    <property type="evidence" value="ECO:0007669"/>
    <property type="project" value="UniProtKB-KW"/>
</dbReference>
<evidence type="ECO:0000313" key="2">
    <source>
        <dbReference type="Proteomes" id="UP000182360"/>
    </source>
</evidence>
<gene>
    <name evidence="1" type="ORF">SAMN04487977_10887</name>
</gene>
<dbReference type="OrthoDB" id="360980at2"/>
<sequence length="104" mass="12021">MGKLKIEMLGTSFTIQANEDNEYLEKLLGYYKRITDDVNKIDSIKNPLQTAILSGIMICDELYKEKQAKVAMENGEYVPVENDMDTLEIERRTQNMIDKIDKVL</sequence>
<accession>A0A1H9I2E1</accession>
<name>A0A1H9I2E1_9SPIR</name>
<dbReference type="RefSeq" id="WP_074644691.1">
    <property type="nucleotide sequence ID" value="NZ_AP025286.1"/>
</dbReference>
<reference evidence="1 2" key="1">
    <citation type="submission" date="2016-10" db="EMBL/GenBank/DDBJ databases">
        <authorList>
            <person name="de Groot N.N."/>
        </authorList>
    </citation>
    <scope>NUCLEOTIDE SEQUENCE [LARGE SCALE GENOMIC DNA]</scope>
    <source>
        <strain evidence="1 2">B25</strain>
    </source>
</reference>
<evidence type="ECO:0000313" key="1">
    <source>
        <dbReference type="EMBL" id="SEQ68703.1"/>
    </source>
</evidence>
<dbReference type="SUPFAM" id="SSF102829">
    <property type="entry name" value="Cell division protein ZapA-like"/>
    <property type="match status" value="1"/>
</dbReference>
<keyword evidence="1" id="KW-0132">Cell division</keyword>
<keyword evidence="1" id="KW-0131">Cell cycle</keyword>
<dbReference type="STRING" id="163.SAMN04487775_10322"/>
<protein>
    <submittedName>
        <fullName evidence="1">Cell division protein ZapA</fullName>
    </submittedName>
</protein>